<name>A0ABY1K0F0_9BACL</name>
<keyword evidence="1" id="KW-0812">Transmembrane</keyword>
<dbReference type="Pfam" id="PF05437">
    <property type="entry name" value="AzlD"/>
    <property type="match status" value="1"/>
</dbReference>
<comment type="caution">
    <text evidence="2">The sequence shown here is derived from an EMBL/GenBank/DDBJ whole genome shotgun (WGS) entry which is preliminary data.</text>
</comment>
<evidence type="ECO:0000256" key="1">
    <source>
        <dbReference type="SAM" id="Phobius"/>
    </source>
</evidence>
<evidence type="ECO:0000313" key="2">
    <source>
        <dbReference type="EMBL" id="SIR07655.1"/>
    </source>
</evidence>
<keyword evidence="3" id="KW-1185">Reference proteome</keyword>
<dbReference type="RefSeq" id="WP_068580517.1">
    <property type="nucleotide sequence ID" value="NZ_FTNK01000006.1"/>
</dbReference>
<gene>
    <name evidence="2" type="ORF">SAMN05421578_106294</name>
</gene>
<feature type="transmembrane region" description="Helical" evidence="1">
    <location>
        <begin position="6"/>
        <end position="24"/>
    </location>
</feature>
<proteinExistence type="predicted"/>
<keyword evidence="1" id="KW-0472">Membrane</keyword>
<dbReference type="EMBL" id="FTNK01000006">
    <property type="protein sequence ID" value="SIR07655.1"/>
    <property type="molecule type" value="Genomic_DNA"/>
</dbReference>
<reference evidence="2 3" key="1">
    <citation type="submission" date="2017-01" db="EMBL/GenBank/DDBJ databases">
        <authorList>
            <person name="Varghese N."/>
            <person name="Submissions S."/>
        </authorList>
    </citation>
    <scope>NUCLEOTIDE SEQUENCE [LARGE SCALE GENOMIC DNA]</scope>
    <source>
        <strain evidence="2 3">ATCC 23464</strain>
    </source>
</reference>
<dbReference type="Proteomes" id="UP000186666">
    <property type="component" value="Unassembled WGS sequence"/>
</dbReference>
<feature type="transmembrane region" description="Helical" evidence="1">
    <location>
        <begin position="36"/>
        <end position="54"/>
    </location>
</feature>
<dbReference type="InterPro" id="IPR008407">
    <property type="entry name" value="Brnchd-chn_aa_trnsp_AzlD"/>
</dbReference>
<organism evidence="2 3">
    <name type="scientific">Paenibacillus macquariensis</name>
    <dbReference type="NCBI Taxonomy" id="948756"/>
    <lineage>
        <taxon>Bacteria</taxon>
        <taxon>Bacillati</taxon>
        <taxon>Bacillota</taxon>
        <taxon>Bacilli</taxon>
        <taxon>Bacillales</taxon>
        <taxon>Paenibacillaceae</taxon>
        <taxon>Paenibacillus</taxon>
    </lineage>
</organism>
<accession>A0ABY1K0F0</accession>
<evidence type="ECO:0000313" key="3">
    <source>
        <dbReference type="Proteomes" id="UP000186666"/>
    </source>
</evidence>
<protein>
    <submittedName>
        <fullName evidence="2">Branched-chain amino acid transport protein (AzlD)</fullName>
    </submittedName>
</protein>
<sequence>MTLLLILGMGIITFLFRFTPLLITKKSDPRQKGSRLLDNLPLAVLSALIIPGIFQVDAETPIVGFVA</sequence>
<keyword evidence="1" id="KW-1133">Transmembrane helix</keyword>